<evidence type="ECO:0000259" key="15">
    <source>
        <dbReference type="Pfam" id="PF02773"/>
    </source>
</evidence>
<dbReference type="Pfam" id="PF02772">
    <property type="entry name" value="S-AdoMet_synt_M"/>
    <property type="match status" value="1"/>
</dbReference>
<evidence type="ECO:0000256" key="8">
    <source>
        <dbReference type="ARBA" id="ARBA00022842"/>
    </source>
</evidence>
<dbReference type="HAMAP" id="MF_00086">
    <property type="entry name" value="S_AdoMet_synth1"/>
    <property type="match status" value="1"/>
</dbReference>
<evidence type="ECO:0000256" key="9">
    <source>
        <dbReference type="ARBA" id="ARBA00022958"/>
    </source>
</evidence>
<dbReference type="Gene3D" id="3.30.300.10">
    <property type="match status" value="3"/>
</dbReference>
<dbReference type="GO" id="GO:0006556">
    <property type="term" value="P:S-adenosylmethionine biosynthetic process"/>
    <property type="evidence" value="ECO:0007669"/>
    <property type="project" value="UniProtKB-UniRule"/>
</dbReference>
<feature type="binding site" evidence="10">
    <location>
        <position position="250"/>
    </location>
    <ligand>
        <name>L-methionine</name>
        <dbReference type="ChEBI" id="CHEBI:57844"/>
        <note>ligand shared between two neighboring subunits</note>
    </ligand>
</feature>
<dbReference type="InterPro" id="IPR022631">
    <property type="entry name" value="ADOMET_SYNTHASE_CS"/>
</dbReference>
<keyword evidence="6 10" id="KW-0547">Nucleotide-binding</keyword>
<comment type="pathway">
    <text evidence="1 10">Amino-acid biosynthesis; S-adenosyl-L-methionine biosynthesis; S-adenosyl-L-methionine from L-methionine: step 1/1.</text>
</comment>
<evidence type="ECO:0000256" key="11">
    <source>
        <dbReference type="RuleBase" id="RU000542"/>
    </source>
</evidence>
<dbReference type="UniPathway" id="UPA00315">
    <property type="reaction ID" value="UER00080"/>
</dbReference>
<keyword evidence="9 10" id="KW-0630">Potassium</keyword>
<accession>A0A0R1TBQ6</accession>
<comment type="cofactor">
    <cofactor evidence="10">
        <name>K(+)</name>
        <dbReference type="ChEBI" id="CHEBI:29103"/>
    </cofactor>
    <text evidence="10">Binds 1 potassium ion per subunit.</text>
</comment>
<dbReference type="FunFam" id="3.30.300.10:FF:000003">
    <property type="entry name" value="S-adenosylmethionine synthase"/>
    <property type="match status" value="1"/>
</dbReference>
<evidence type="ECO:0000256" key="5">
    <source>
        <dbReference type="ARBA" id="ARBA00022723"/>
    </source>
</evidence>
<evidence type="ECO:0000256" key="7">
    <source>
        <dbReference type="ARBA" id="ARBA00022840"/>
    </source>
</evidence>
<dbReference type="NCBIfam" id="TIGR01034">
    <property type="entry name" value="metK"/>
    <property type="match status" value="1"/>
</dbReference>
<feature type="domain" description="S-adenosylmethionine synthetase N-terminal" evidence="13">
    <location>
        <begin position="5"/>
        <end position="102"/>
    </location>
</feature>
<dbReference type="AlphaFoldDB" id="A0A0R1TBQ6"/>
<feature type="binding site" description="in other chain" evidence="10">
    <location>
        <begin position="241"/>
        <end position="242"/>
    </location>
    <ligand>
        <name>ATP</name>
        <dbReference type="ChEBI" id="CHEBI:30616"/>
        <note>ligand shared between two neighboring subunits</note>
    </ligand>
</feature>
<dbReference type="Proteomes" id="UP000051048">
    <property type="component" value="Unassembled WGS sequence"/>
</dbReference>
<dbReference type="EMBL" id="AZFH01000138">
    <property type="protein sequence ID" value="KRL78791.1"/>
    <property type="molecule type" value="Genomic_DNA"/>
</dbReference>
<feature type="binding site" description="in other chain" evidence="10">
    <location>
        <begin position="174"/>
        <end position="176"/>
    </location>
    <ligand>
        <name>ATP</name>
        <dbReference type="ChEBI" id="CHEBI:30616"/>
        <note>ligand shared between two neighboring subunits</note>
    </ligand>
</feature>
<dbReference type="GO" id="GO:0005737">
    <property type="term" value="C:cytoplasm"/>
    <property type="evidence" value="ECO:0007669"/>
    <property type="project" value="UniProtKB-SubCell"/>
</dbReference>
<dbReference type="SUPFAM" id="SSF55973">
    <property type="entry name" value="S-adenosylmethionine synthetase"/>
    <property type="match status" value="3"/>
</dbReference>
<dbReference type="InterPro" id="IPR022636">
    <property type="entry name" value="S-AdoMet_synthetase_sfam"/>
</dbReference>
<comment type="catalytic activity">
    <reaction evidence="10">
        <text>L-methionine + ATP + H2O = S-adenosyl-L-methionine + phosphate + diphosphate</text>
        <dbReference type="Rhea" id="RHEA:21080"/>
        <dbReference type="ChEBI" id="CHEBI:15377"/>
        <dbReference type="ChEBI" id="CHEBI:30616"/>
        <dbReference type="ChEBI" id="CHEBI:33019"/>
        <dbReference type="ChEBI" id="CHEBI:43474"/>
        <dbReference type="ChEBI" id="CHEBI:57844"/>
        <dbReference type="ChEBI" id="CHEBI:59789"/>
        <dbReference type="EC" id="2.5.1.6"/>
    </reaction>
</comment>
<feature type="region of interest" description="Flexible loop" evidence="10">
    <location>
        <begin position="100"/>
        <end position="110"/>
    </location>
</feature>
<dbReference type="GO" id="GO:0004478">
    <property type="term" value="F:methionine adenosyltransferase activity"/>
    <property type="evidence" value="ECO:0007669"/>
    <property type="project" value="UniProtKB-UniRule"/>
</dbReference>
<dbReference type="PROSITE" id="PS00376">
    <property type="entry name" value="ADOMET_SYNTHASE_1"/>
    <property type="match status" value="1"/>
</dbReference>
<feature type="binding site" evidence="10">
    <location>
        <position position="18"/>
    </location>
    <ligand>
        <name>Mg(2+)</name>
        <dbReference type="ChEBI" id="CHEBI:18420"/>
    </ligand>
</feature>
<dbReference type="InterPro" id="IPR022629">
    <property type="entry name" value="S-AdoMet_synt_central"/>
</dbReference>
<evidence type="ECO:0000256" key="1">
    <source>
        <dbReference type="ARBA" id="ARBA00005224"/>
    </source>
</evidence>
<name>A0A0R1TBQ6_9LACO</name>
<feature type="binding site" evidence="10">
    <location>
        <position position="277"/>
    </location>
    <ligand>
        <name>ATP</name>
        <dbReference type="ChEBI" id="CHEBI:30616"/>
        <note>ligand shared between two neighboring subunits</note>
    </ligand>
</feature>
<reference evidence="16 17" key="1">
    <citation type="journal article" date="2015" name="Genome Announc.">
        <title>Expanding the biotechnology potential of lactobacilli through comparative genomics of 213 strains and associated genera.</title>
        <authorList>
            <person name="Sun Z."/>
            <person name="Harris H.M."/>
            <person name="McCann A."/>
            <person name="Guo C."/>
            <person name="Argimon S."/>
            <person name="Zhang W."/>
            <person name="Yang X."/>
            <person name="Jeffery I.B."/>
            <person name="Cooney J.C."/>
            <person name="Kagawa T.F."/>
            <person name="Liu W."/>
            <person name="Song Y."/>
            <person name="Salvetti E."/>
            <person name="Wrobel A."/>
            <person name="Rasinkangas P."/>
            <person name="Parkhill J."/>
            <person name="Rea M.C."/>
            <person name="O'Sullivan O."/>
            <person name="Ritari J."/>
            <person name="Douillard F.P."/>
            <person name="Paul Ross R."/>
            <person name="Yang R."/>
            <person name="Briner A.E."/>
            <person name="Felis G.E."/>
            <person name="de Vos W.M."/>
            <person name="Barrangou R."/>
            <person name="Klaenhammer T.R."/>
            <person name="Caufield P.W."/>
            <person name="Cui Y."/>
            <person name="Zhang H."/>
            <person name="O'Toole P.W."/>
        </authorList>
    </citation>
    <scope>NUCLEOTIDE SEQUENCE [LARGE SCALE GENOMIC DNA]</scope>
    <source>
        <strain evidence="16 17">DSM 15833</strain>
    </source>
</reference>
<dbReference type="GO" id="GO:0005524">
    <property type="term" value="F:ATP binding"/>
    <property type="evidence" value="ECO:0007669"/>
    <property type="project" value="UniProtKB-UniRule"/>
</dbReference>
<keyword evidence="7 10" id="KW-0067">ATP-binding</keyword>
<keyword evidence="10" id="KW-0963">Cytoplasm</keyword>
<feature type="binding site" description="in other chain" evidence="10">
    <location>
        <position position="16"/>
    </location>
    <ligand>
        <name>ATP</name>
        <dbReference type="ChEBI" id="CHEBI:30616"/>
        <note>ligand shared between two neighboring subunits</note>
    </ligand>
</feature>
<dbReference type="PIRSF" id="PIRSF000497">
    <property type="entry name" value="MAT"/>
    <property type="match status" value="1"/>
</dbReference>
<evidence type="ECO:0000256" key="4">
    <source>
        <dbReference type="ARBA" id="ARBA00022679"/>
    </source>
</evidence>
<evidence type="ECO:0000313" key="17">
    <source>
        <dbReference type="Proteomes" id="UP000051048"/>
    </source>
</evidence>
<keyword evidence="3 10" id="KW-0554">One-carbon metabolism</keyword>
<feature type="binding site" description="in other chain" evidence="10">
    <location>
        <position position="100"/>
    </location>
    <ligand>
        <name>L-methionine</name>
        <dbReference type="ChEBI" id="CHEBI:57844"/>
        <note>ligand shared between two neighboring subunits</note>
    </ligand>
</feature>
<organism evidence="16 17">
    <name type="scientific">Ligilactobacillus equi DSM 15833 = JCM 10991</name>
    <dbReference type="NCBI Taxonomy" id="1423740"/>
    <lineage>
        <taxon>Bacteria</taxon>
        <taxon>Bacillati</taxon>
        <taxon>Bacillota</taxon>
        <taxon>Bacilli</taxon>
        <taxon>Lactobacillales</taxon>
        <taxon>Lactobacillaceae</taxon>
        <taxon>Ligilactobacillus</taxon>
    </lineage>
</organism>
<comment type="similarity">
    <text evidence="2 10 12">Belongs to the AdoMet synthase family.</text>
</comment>
<dbReference type="InterPro" id="IPR022630">
    <property type="entry name" value="S-AdoMet_synt_C"/>
</dbReference>
<evidence type="ECO:0000259" key="14">
    <source>
        <dbReference type="Pfam" id="PF02772"/>
    </source>
</evidence>
<keyword evidence="8 10" id="KW-0460">Magnesium</keyword>
<feature type="binding site" description="in other chain" evidence="10">
    <location>
        <position position="57"/>
    </location>
    <ligand>
        <name>L-methionine</name>
        <dbReference type="ChEBI" id="CHEBI:57844"/>
        <note>ligand shared between two neighboring subunits</note>
    </ligand>
</feature>
<dbReference type="PROSITE" id="PS00377">
    <property type="entry name" value="ADOMET_SYNTHASE_2"/>
    <property type="match status" value="1"/>
</dbReference>
<dbReference type="GO" id="GO:0000287">
    <property type="term" value="F:magnesium ion binding"/>
    <property type="evidence" value="ECO:0007669"/>
    <property type="project" value="UniProtKB-UniRule"/>
</dbReference>
<comment type="caution">
    <text evidence="16">The sequence shown here is derived from an EMBL/GenBank/DDBJ whole genome shotgun (WGS) entry which is preliminary data.</text>
</comment>
<feature type="domain" description="S-adenosylmethionine synthetase C-terminal" evidence="15">
    <location>
        <begin position="244"/>
        <end position="383"/>
    </location>
</feature>
<dbReference type="PANTHER" id="PTHR11964">
    <property type="entry name" value="S-ADENOSYLMETHIONINE SYNTHETASE"/>
    <property type="match status" value="1"/>
</dbReference>
<dbReference type="InterPro" id="IPR022628">
    <property type="entry name" value="S-AdoMet_synt_N"/>
</dbReference>
<dbReference type="GO" id="GO:0006730">
    <property type="term" value="P:one-carbon metabolic process"/>
    <property type="evidence" value="ECO:0007669"/>
    <property type="project" value="UniProtKB-KW"/>
</dbReference>
<comment type="cofactor">
    <cofactor evidence="10">
        <name>Mg(2+)</name>
        <dbReference type="ChEBI" id="CHEBI:18420"/>
    </cofactor>
    <text evidence="10">Binds 2 divalent ions per subunit.</text>
</comment>
<dbReference type="OrthoDB" id="9801686at2"/>
<feature type="binding site" description="in other chain" evidence="10">
    <location>
        <position position="281"/>
    </location>
    <ligand>
        <name>L-methionine</name>
        <dbReference type="ChEBI" id="CHEBI:57844"/>
        <note>ligand shared between two neighboring subunits</note>
    </ligand>
</feature>
<proteinExistence type="inferred from homology"/>
<sequence length="395" mass="42591">MSERHLFTSESVSEGHPDKIADQISDAILDALLEQDKNARAAVETTVTTGLVVVVGEVSTSAYVDIQKIVRKTIKEIGYTGNKYGFDGDNCAVLTAIDEQSADIAQGVDASLETREGQGDPLDQIGAGDQGLMFGYAIDETPELMPLPIALSHRLMRQIAKIRKDGTLSYLGPDAKAQVTVEYDETDQPVRVDTVVLSTQHADKVSLDTIKADVKKLVIDQVIPKELLDEKTKYFINPTGRFVIGGPQGDAGLTGRKIIVDTYGGAAHHGGGAFSGKDATKVDRSASYAARYIAKNLVAAGLAKKVEIQIAYAIGVAQPVSIAVDTFGTSDYTEAQLAQAIREVFDLRPAGIIEMLDLKRPIYKQTAAYGHFGRTDVQLPWEQIDKVEALKAALK</sequence>
<comment type="subcellular location">
    <subcellularLocation>
        <location evidence="10 11">Cytoplasm</location>
    </subcellularLocation>
</comment>
<dbReference type="FunFam" id="3.30.300.10:FF:000004">
    <property type="entry name" value="S-adenosylmethionine synthase"/>
    <property type="match status" value="1"/>
</dbReference>
<feature type="domain" description="S-adenosylmethionine synthetase central" evidence="14">
    <location>
        <begin position="124"/>
        <end position="242"/>
    </location>
</feature>
<keyword evidence="5 10" id="KW-0479">Metal-binding</keyword>
<dbReference type="PATRIC" id="fig|1423740.3.peg.1050"/>
<dbReference type="CDD" id="cd18079">
    <property type="entry name" value="S-AdoMet_synt"/>
    <property type="match status" value="1"/>
</dbReference>
<dbReference type="Pfam" id="PF02773">
    <property type="entry name" value="S-AdoMet_synt_C"/>
    <property type="match status" value="1"/>
</dbReference>
<evidence type="ECO:0000256" key="3">
    <source>
        <dbReference type="ARBA" id="ARBA00022563"/>
    </source>
</evidence>
<feature type="binding site" evidence="10">
    <location>
        <position position="273"/>
    </location>
    <ligand>
        <name>ATP</name>
        <dbReference type="ChEBI" id="CHEBI:30616"/>
        <note>ligand shared between two neighboring subunits</note>
    </ligand>
</feature>
<evidence type="ECO:0000256" key="6">
    <source>
        <dbReference type="ARBA" id="ARBA00022741"/>
    </source>
</evidence>
<evidence type="ECO:0000256" key="12">
    <source>
        <dbReference type="RuleBase" id="RU004462"/>
    </source>
</evidence>
<dbReference type="InterPro" id="IPR002133">
    <property type="entry name" value="S-AdoMet_synthetase"/>
</dbReference>
<keyword evidence="4 10" id="KW-0808">Transferase</keyword>
<evidence type="ECO:0000313" key="16">
    <source>
        <dbReference type="EMBL" id="KRL78791.1"/>
    </source>
</evidence>
<dbReference type="STRING" id="1423740.FC36_GL000979"/>
<evidence type="ECO:0000256" key="10">
    <source>
        <dbReference type="HAMAP-Rule" id="MF_00086"/>
    </source>
</evidence>
<feature type="binding site" description="in other chain" evidence="10">
    <location>
        <begin position="256"/>
        <end position="257"/>
    </location>
    <ligand>
        <name>ATP</name>
        <dbReference type="ChEBI" id="CHEBI:30616"/>
        <note>ligand shared between two neighboring subunits</note>
    </ligand>
</feature>
<feature type="binding site" evidence="10">
    <location>
        <position position="250"/>
    </location>
    <ligand>
        <name>ATP</name>
        <dbReference type="ChEBI" id="CHEBI:30616"/>
        <note>ligand shared between two neighboring subunits</note>
    </ligand>
</feature>
<dbReference type="EC" id="2.5.1.6" evidence="10"/>
<evidence type="ECO:0000259" key="13">
    <source>
        <dbReference type="Pfam" id="PF00438"/>
    </source>
</evidence>
<feature type="binding site" evidence="10">
    <location>
        <position position="44"/>
    </location>
    <ligand>
        <name>K(+)</name>
        <dbReference type="ChEBI" id="CHEBI:29103"/>
    </ligand>
</feature>
<gene>
    <name evidence="10" type="primary">metK</name>
    <name evidence="16" type="ORF">FC36_GL000979</name>
</gene>
<evidence type="ECO:0000256" key="2">
    <source>
        <dbReference type="ARBA" id="ARBA00009685"/>
    </source>
</evidence>
<comment type="function">
    <text evidence="10">Catalyzes the formation of S-adenosylmethionine (AdoMet) from methionine and ATP. The overall synthetic reaction is composed of two sequential steps, AdoMet formation and the subsequent tripolyphosphate hydrolysis which occurs prior to release of AdoMet from the enzyme.</text>
</comment>
<protein>
    <recommendedName>
        <fullName evidence="10">S-adenosylmethionine synthase</fullName>
        <shortName evidence="10">AdoMet synthase</shortName>
        <ecNumber evidence="10">2.5.1.6</ecNumber>
    </recommendedName>
    <alternativeName>
        <fullName evidence="10">MAT</fullName>
    </alternativeName>
    <alternativeName>
        <fullName evidence="10">Methionine adenosyltransferase</fullName>
    </alternativeName>
</protein>
<dbReference type="Pfam" id="PF00438">
    <property type="entry name" value="S-AdoMet_synt_N"/>
    <property type="match status" value="1"/>
</dbReference>
<dbReference type="RefSeq" id="WP_023859374.1">
    <property type="nucleotide sequence ID" value="NZ_AZFH01000138.1"/>
</dbReference>
<comment type="subunit">
    <text evidence="10">Homotetramer; dimer of dimers.</text>
</comment>